<evidence type="ECO:0000256" key="6">
    <source>
        <dbReference type="SAM" id="Phobius"/>
    </source>
</evidence>
<dbReference type="EMBL" id="HBGN01035165">
    <property type="protein sequence ID" value="CAD9352749.1"/>
    <property type="molecule type" value="Transcribed_RNA"/>
</dbReference>
<sequence>MDGADTAGKKEVMQASQLSARPATKEGTITEDATSAAPQKASAVAPAPVKPEIVGKTSRKNGSNGIAPSPPPPTPQTSKPDNREAALSKMNMVPKPSSVASRGRVVSLDRRDVMDMDGPSSVVDGSFEEDEDDDDATYSEGDSVYSSIMSGSRKSVRSIVHSSSSEESDSSDGDSSYFSECLPSPKSAVKRTTAAFNTPNSTPGNVVTPRTVVPGNQFIPKAPQLHTPSIQSDASLSFSDEESDDHPPFQNSRANTGALLYANALGGRTSLGDEMDDDDDDEQELALFPRRTNRACSTGSIVESASSEEESANLTHSSNSSGSRLSGTRISGGPGHSRISSDPTGIGVIRSAGDLDQNSVLSDRSSIKNYDRRMANCTGLSASSDEEGSSSFESSDPSVASELRAIGARSTASNHSDAEDKKPSGRRTPIRDLPSAASTNTGTVSVDNTGGNPRRFFSSPNSAAKAVEQEEQQRLLMLQQHQRHQQHMHHMQMQQNMPQFMHPHHPQMNAQPQYAHPQPQHQLNREQMAQWISQSGSGNVSARHKQFLQQSQGPPGGKGALDGHSSPERHHRYSSGSGSRAGSDKTHSSSVQTGSLMYSDDEDDILLPTAAAAAAGAAVAAAGGKMMSSGSGTSGISGGGDNSGATGDNNGANGANGSNLGGEQKNGTSQDTGNMTRGVMFSPHLSERTAMSASEPMVPGTFKVYWRRWLMLLYMSLLNLMSDWTCYSVAPIALLTVEAFGDINPETLVTIFLGANAVASAAEPMILGRLGLRGTVVLGSLLLMVGSIIKSGGMPLFTTTPFEKGTGAWKLYLGFFLVGLSQPLYQCTPALLSASWFPEKERTMATGVALNSNQLGIGCAFVFGTLLVETSDDIPSYFGLMSLISTIAFIGSALQFDDAPPTPPSDSARVIRGTFEMKIPSMRDMIWKSAPAAVNTTTPRTMQSEPDTQNGHESTGTSKAKHESRAVKDTSGSSSSRQRRQVKSKIGRDDSDHSLASRGSRGSRRSGHSASSDKKRSSRSGDKSRSSTSRRSSRENRHSSGSRSRPRRHHNSGSRSASSENGLRAPPTGAVPSSSPALDGPTAYAAANIASEEERLNAWYSSTAPAPSPMMPGAVGGRGQRGNYPTDQDESLPPPSYQNYQQQPYPYEDYPGGSGPPMGHAPLQQAQYSHPSQIPPHLLQQARQGEFMAANSGPTPEMKYANYQYGSPLYSTPPGMPYQMNDYIAGYPPPFNTPPPMYFDDINSYYYQQQFYYPGQYFHPDYYQMPKQVPNLPPLATIDEGAEPVMTLTPHHLDIDIRDDQIILSAKACFSRPGFVHAVVAFTASGIVINTLSTYMDYLVGIAGGGRQWVGIVGGTFQALIMIASLIFGGHTDRTRAYYSVAMFLLVAGAFALAECGVTLDAARGGDLRWALLVVAVLVGPLQPVSTELGVDVAYPLSENTVLVIQQLFSNLLSALFIPFFKAVRNIGTVSANEMGVERPQYTFSFYLLIVVHACATVFFATFNGRYLRLEAELAKKSQQEREAQARENGNVSMGGTGFRPGSFQPVKGGNAGDYAEENERLLNPPSIV</sequence>
<dbReference type="InterPro" id="IPR011701">
    <property type="entry name" value="MFS"/>
</dbReference>
<comment type="subcellular location">
    <subcellularLocation>
        <location evidence="1">Membrane</location>
        <topology evidence="1">Multi-pass membrane protein</topology>
    </subcellularLocation>
</comment>
<dbReference type="Pfam" id="PF07690">
    <property type="entry name" value="MFS_1"/>
    <property type="match status" value="1"/>
</dbReference>
<keyword evidence="2 6" id="KW-0812">Transmembrane</keyword>
<dbReference type="GO" id="GO:0022857">
    <property type="term" value="F:transmembrane transporter activity"/>
    <property type="evidence" value="ECO:0007669"/>
    <property type="project" value="InterPro"/>
</dbReference>
<feature type="transmembrane region" description="Helical" evidence="6">
    <location>
        <begin position="1377"/>
        <end position="1394"/>
    </location>
</feature>
<feature type="compositionally biased region" description="Low complexity" evidence="5">
    <location>
        <begin position="643"/>
        <end position="662"/>
    </location>
</feature>
<feature type="transmembrane region" description="Helical" evidence="6">
    <location>
        <begin position="1315"/>
        <end position="1336"/>
    </location>
</feature>
<evidence type="ECO:0000256" key="5">
    <source>
        <dbReference type="SAM" id="MobiDB-lite"/>
    </source>
</evidence>
<dbReference type="GO" id="GO:0016020">
    <property type="term" value="C:membrane"/>
    <property type="evidence" value="ECO:0007669"/>
    <property type="project" value="UniProtKB-SubCell"/>
</dbReference>
<keyword evidence="3 6" id="KW-1133">Transmembrane helix</keyword>
<feature type="compositionally biased region" description="Polar residues" evidence="5">
    <location>
        <begin position="665"/>
        <end position="675"/>
    </location>
</feature>
<feature type="compositionally biased region" description="Polar residues" evidence="5">
    <location>
        <begin position="525"/>
        <end position="540"/>
    </location>
</feature>
<feature type="compositionally biased region" description="Polar residues" evidence="5">
    <location>
        <begin position="436"/>
        <end position="451"/>
    </location>
</feature>
<feature type="region of interest" description="Disordered" evidence="5">
    <location>
        <begin position="379"/>
        <end position="470"/>
    </location>
</feature>
<feature type="transmembrane region" description="Helical" evidence="6">
    <location>
        <begin position="1443"/>
        <end position="1464"/>
    </location>
</feature>
<feature type="region of interest" description="Disordered" evidence="5">
    <location>
        <begin position="624"/>
        <end position="679"/>
    </location>
</feature>
<feature type="compositionally biased region" description="Low complexity" evidence="5">
    <location>
        <begin position="1137"/>
        <end position="1151"/>
    </location>
</feature>
<name>A0A7S1ZYZ5_9STRA</name>
<feature type="compositionally biased region" description="Polar residues" evidence="5">
    <location>
        <begin position="935"/>
        <end position="958"/>
    </location>
</feature>
<evidence type="ECO:0008006" key="8">
    <source>
        <dbReference type="Google" id="ProtNLM"/>
    </source>
</evidence>
<accession>A0A7S1ZYZ5</accession>
<dbReference type="PANTHER" id="PTHR10924">
    <property type="entry name" value="MAJOR FACILITATOR SUPERFAMILY PROTEIN-RELATED"/>
    <property type="match status" value="1"/>
</dbReference>
<feature type="compositionally biased region" description="Low complexity" evidence="5">
    <location>
        <begin position="33"/>
        <end position="51"/>
    </location>
</feature>
<reference evidence="7" key="1">
    <citation type="submission" date="2021-01" db="EMBL/GenBank/DDBJ databases">
        <authorList>
            <person name="Corre E."/>
            <person name="Pelletier E."/>
            <person name="Niang G."/>
            <person name="Scheremetjew M."/>
            <person name="Finn R."/>
            <person name="Kale V."/>
            <person name="Holt S."/>
            <person name="Cochrane G."/>
            <person name="Meng A."/>
            <person name="Brown T."/>
            <person name="Cohen L."/>
        </authorList>
    </citation>
    <scope>NUCLEOTIDE SEQUENCE</scope>
    <source>
        <strain evidence="7">Pop2</strain>
    </source>
</reference>
<feature type="region of interest" description="Disordered" evidence="5">
    <location>
        <begin position="1519"/>
        <end position="1569"/>
    </location>
</feature>
<feature type="region of interest" description="Disordered" evidence="5">
    <location>
        <begin position="299"/>
        <end position="351"/>
    </location>
</feature>
<feature type="compositionally biased region" description="Polar residues" evidence="5">
    <location>
        <begin position="226"/>
        <end position="238"/>
    </location>
</feature>
<dbReference type="SUPFAM" id="SSF103473">
    <property type="entry name" value="MFS general substrate transporter"/>
    <property type="match status" value="2"/>
</dbReference>
<feature type="compositionally biased region" description="Acidic residues" evidence="5">
    <location>
        <begin position="126"/>
        <end position="137"/>
    </location>
</feature>
<evidence type="ECO:0000256" key="1">
    <source>
        <dbReference type="ARBA" id="ARBA00004141"/>
    </source>
</evidence>
<evidence type="ECO:0000313" key="7">
    <source>
        <dbReference type="EMBL" id="CAD9352749.1"/>
    </source>
</evidence>
<proteinExistence type="predicted"/>
<feature type="region of interest" description="Disordered" evidence="5">
    <location>
        <begin position="499"/>
        <end position="595"/>
    </location>
</feature>
<feature type="compositionally biased region" description="Low complexity" evidence="5">
    <location>
        <begin position="389"/>
        <end position="402"/>
    </location>
</feature>
<dbReference type="InterPro" id="IPR036259">
    <property type="entry name" value="MFS_trans_sf"/>
</dbReference>
<protein>
    <recommendedName>
        <fullName evidence="8">Major facilitator superfamily (MFS) profile domain-containing protein</fullName>
    </recommendedName>
</protein>
<dbReference type="Gene3D" id="1.20.1250.20">
    <property type="entry name" value="MFS general substrate transporter like domains"/>
    <property type="match status" value="1"/>
</dbReference>
<dbReference type="InterPro" id="IPR049680">
    <property type="entry name" value="FLVCR1-2_SLC49-like"/>
</dbReference>
<feature type="region of interest" description="Disordered" evidence="5">
    <location>
        <begin position="935"/>
        <end position="1079"/>
    </location>
</feature>
<evidence type="ECO:0000256" key="3">
    <source>
        <dbReference type="ARBA" id="ARBA00022989"/>
    </source>
</evidence>
<feature type="compositionally biased region" description="Polar residues" evidence="5">
    <location>
        <begin position="194"/>
        <end position="205"/>
    </location>
</feature>
<gene>
    <name evidence="7" type="ORF">DBRI1063_LOCUS22620</name>
</gene>
<feature type="compositionally biased region" description="Low complexity" evidence="5">
    <location>
        <begin position="499"/>
        <end position="522"/>
    </location>
</feature>
<organism evidence="7">
    <name type="scientific">Ditylum brightwellii</name>
    <dbReference type="NCBI Taxonomy" id="49249"/>
    <lineage>
        <taxon>Eukaryota</taxon>
        <taxon>Sar</taxon>
        <taxon>Stramenopiles</taxon>
        <taxon>Ochrophyta</taxon>
        <taxon>Bacillariophyta</taxon>
        <taxon>Mediophyceae</taxon>
        <taxon>Lithodesmiophycidae</taxon>
        <taxon>Lithodesmiales</taxon>
        <taxon>Lithodesmiaceae</taxon>
        <taxon>Ditylum</taxon>
    </lineage>
</organism>
<feature type="transmembrane region" description="Helical" evidence="6">
    <location>
        <begin position="1348"/>
        <end position="1370"/>
    </location>
</feature>
<feature type="compositionally biased region" description="Gly residues" evidence="5">
    <location>
        <begin position="632"/>
        <end position="642"/>
    </location>
</feature>
<feature type="compositionally biased region" description="Polar residues" evidence="5">
    <location>
        <begin position="144"/>
        <end position="153"/>
    </location>
</feature>
<feature type="transmembrane region" description="Helical" evidence="6">
    <location>
        <begin position="1410"/>
        <end position="1431"/>
    </location>
</feature>
<dbReference type="PANTHER" id="PTHR10924:SF6">
    <property type="entry name" value="SOLUTE CARRIER FAMILY 49 MEMBER A3"/>
    <property type="match status" value="1"/>
</dbReference>
<feature type="region of interest" description="Disordered" evidence="5">
    <location>
        <begin position="1102"/>
        <end position="1169"/>
    </location>
</feature>
<feature type="compositionally biased region" description="Basic and acidic residues" evidence="5">
    <location>
        <begin position="1011"/>
        <end position="1025"/>
    </location>
</feature>
<feature type="transmembrane region" description="Helical" evidence="6">
    <location>
        <begin position="1484"/>
        <end position="1503"/>
    </location>
</feature>
<dbReference type="CDD" id="cd06174">
    <property type="entry name" value="MFS"/>
    <property type="match status" value="1"/>
</dbReference>
<evidence type="ECO:0000256" key="2">
    <source>
        <dbReference type="ARBA" id="ARBA00022692"/>
    </source>
</evidence>
<feature type="compositionally biased region" description="Basic and acidic residues" evidence="5">
    <location>
        <begin position="986"/>
        <end position="995"/>
    </location>
</feature>
<keyword evidence="4 6" id="KW-0472">Membrane</keyword>
<evidence type="ECO:0000256" key="4">
    <source>
        <dbReference type="ARBA" id="ARBA00023136"/>
    </source>
</evidence>
<feature type="region of interest" description="Disordered" evidence="5">
    <location>
        <begin position="1"/>
        <end position="254"/>
    </location>
</feature>
<feature type="compositionally biased region" description="Low complexity" evidence="5">
    <location>
        <begin position="312"/>
        <end position="329"/>
    </location>
</feature>